<dbReference type="WBParaSite" id="maker-uti_cns_0012098-snap-gene-0.2-mRNA-1">
    <property type="protein sequence ID" value="maker-uti_cns_0012098-snap-gene-0.2-mRNA-1"/>
    <property type="gene ID" value="maker-uti_cns_0012098-snap-gene-0.2"/>
</dbReference>
<dbReference type="Gene3D" id="1.10.1410.40">
    <property type="match status" value="1"/>
</dbReference>
<protein>
    <submittedName>
        <fullName evidence="4">Mab-21 domain-containing protein</fullName>
    </submittedName>
</protein>
<feature type="region of interest" description="Disordered" evidence="1">
    <location>
        <begin position="1152"/>
        <end position="1192"/>
    </location>
</feature>
<dbReference type="Pfam" id="PF20266">
    <property type="entry name" value="Mab-21_C"/>
    <property type="match status" value="1"/>
</dbReference>
<proteinExistence type="predicted"/>
<evidence type="ECO:0000313" key="3">
    <source>
        <dbReference type="Proteomes" id="UP000095280"/>
    </source>
</evidence>
<evidence type="ECO:0000259" key="2">
    <source>
        <dbReference type="Pfam" id="PF20266"/>
    </source>
</evidence>
<reference evidence="4" key="1">
    <citation type="submission" date="2016-11" db="UniProtKB">
        <authorList>
            <consortium name="WormBaseParasite"/>
        </authorList>
    </citation>
    <scope>IDENTIFICATION</scope>
</reference>
<dbReference type="InterPro" id="IPR046906">
    <property type="entry name" value="Mab-21_HhH/H2TH-like"/>
</dbReference>
<evidence type="ECO:0000256" key="1">
    <source>
        <dbReference type="SAM" id="MobiDB-lite"/>
    </source>
</evidence>
<evidence type="ECO:0000313" key="4">
    <source>
        <dbReference type="WBParaSite" id="maker-uti_cns_0012098-snap-gene-0.2-mRNA-1"/>
    </source>
</evidence>
<sequence length="1816" mass="201649">LTGLRQFILGQHRGSSNSGGCQQFVYLGGLVPDVREDLRRRRGLAWAAFRSIRSVLQSEALPDRQRAALFQAVIETVLLYNAETWTLTDSLEAQVDAAHAGLLRAAFKIGNERVTNTALYHRAGLARPSDLLRRRRLQLAGHVIRAEAYCPEPVQEVLLLTLQAPYRRGQARTRRYVDCLLADAGAPDPAGGAAFSCSEQLSAAMSTAGFKLANARIQIGHARAFEEMIRSATHCDRFFVFGSFCDGWGSCLTRLDGRVEDDSDVDVSFFLDLKPLHLNSATCPSCTAGGEGQPTPAVYSDGHVPFNHDLSQPNLDIPKSDAAVAFDFIMVVPCCGYPRIELLQPGYSNRRGQPSQMPAGILRTIREEVLGSSPRCHAVTASPPGRQGHHVRVSTTLLERAIMHSLTIEQGQFFIIVKFLIKKVIRNKMSGLKTYVAKNLLFYMLDETPEEDWKPENLLQHVRRSLQLLVEMMESSDFEDVCMKHFFLRDANVYFKNGHSSKFDIKEAVNEISDNLTRYVRLFKSSLYPKAVESVEFYIFFPLVGLLEILSSDAINQYDDAYKFSIKVYAKLLDSEADVSLDEGQQQELLEDIGRIPDCASIVKRMLKSLWSAKFRNSQRSAEVADSDLVITGIPSHEVMTVEQAKSISLEKLQQSGMLDFELMPDGRRISRFPLLEDLVSGLPHLLKLCYDYSTGSSQRFPSLLQDGIIVCSFVSRSRLLQRLLLNRLLERLTYRCGELKDVFRRLLSGSSFLRHTTSSSSSAAQKWTLPTPMQFAALVYTQALQWICLQLKILQLIEACRRGGDFHWQIKATPRIIQCDSGQSVGSVMAITRAVILPVVKDVKIESQKIDGNRVLSGVVLLHASQESLGIRDLSRLIVTSSRSVDITTRPLMALRMFTNEFLMTPNKTRIVQASLIERIVVSADDILAVELVQDGVEGAPVPLLRDAAAVVALAGEVPQSVELYLVVLIQEHVQLLHGDAQVSLVELIRDVPPHGTELASLLHDGVEETQAKQHLLPGATIAAFLKEVRIGDGVGAVGPGNVESKAFGRLVRHLDSVLQDGHREALRRLVSHRRKSGCVLSGPRSSTSFSRVGIQLGARWQFCSRIHMPSFVPRSILAMAMGPWPWPSDRKSNFGPPKLMSSANFSRLAMGSAPGDRMNSNGAQQLESLNEPGKSNDGGSMDHFVGPEAAKQTQSGEWIRQLVGPLRRRWLVVRLWTVVDGQPPLLLGCERLGRQPVRRVRVRVVEPDASGQEKAPFVLVDEFLVFQQVDAEQEREEQLVFFEQRSADVAVEGVSEYWYMGSMFPRSATVKNRMVECTAIGTYPARASSIFCSVNSATSCFSEISLLKLFDDFKTLMADSSSRMLPSDEDRTTLHYELVLLLLQLGLLPGDYDSKQLILQAFRRDHEVKQGHLHGHLGQIMWIAHLCSHKESKVVRIFDDGVAQLHADCAALLEGLLEQQSFFVVFNPLVCLSLRVDHQRPATRILDHNAVFHGEVIRGQAVDVPGANFHWTAECLHQAEPLGHGDVVLADGRDPAQSLFLPESRCECAQVGYDARTNENVTSEIRVGEPELVSRFFPTVFLAAQPANELLGPVQLLRAKIHLVLQLDLSPLVHLEVRLQFRQSFLHLLQSCLLSSQGLLSHSQFALRFLESFLLWSDNLGHFVVLRPSQAVEATAILSGSNSGFIMYFSRMTFMIGAGMLSLSKFCKPSKNFMSPRIFLDGPQKSSIFLPDPLGSGIRSGFTPFRTQTDSITSFTPAGGDFIVLTMVMSCGVRVFNAARAVFRIGMASARSLSHSSLIPCATCFARSPPLHPP</sequence>
<organism evidence="3 4">
    <name type="scientific">Macrostomum lignano</name>
    <dbReference type="NCBI Taxonomy" id="282301"/>
    <lineage>
        <taxon>Eukaryota</taxon>
        <taxon>Metazoa</taxon>
        <taxon>Spiralia</taxon>
        <taxon>Lophotrochozoa</taxon>
        <taxon>Platyhelminthes</taxon>
        <taxon>Rhabditophora</taxon>
        <taxon>Macrostomorpha</taxon>
        <taxon>Macrostomida</taxon>
        <taxon>Macrostomidae</taxon>
        <taxon>Macrostomum</taxon>
    </lineage>
</organism>
<feature type="domain" description="Mab-21-like HhH/H2TH-like" evidence="2">
    <location>
        <begin position="420"/>
        <end position="510"/>
    </location>
</feature>
<name>A0A1I8IFI6_9PLAT</name>
<dbReference type="Proteomes" id="UP000095280">
    <property type="component" value="Unplaced"/>
</dbReference>
<feature type="compositionally biased region" description="Polar residues" evidence="1">
    <location>
        <begin position="1160"/>
        <end position="1170"/>
    </location>
</feature>
<accession>A0A1I8IFI6</accession>
<keyword evidence="3" id="KW-1185">Reference proteome</keyword>